<feature type="repeat" description="PPR" evidence="2">
    <location>
        <begin position="500"/>
        <end position="534"/>
    </location>
</feature>
<keyword evidence="6" id="KW-1185">Reference proteome</keyword>
<dbReference type="OMA" id="THKAREL"/>
<organism evidence="4 6">
    <name type="scientific">Plasmodiophora brassicae</name>
    <name type="common">Clubroot disease agent</name>
    <dbReference type="NCBI Taxonomy" id="37360"/>
    <lineage>
        <taxon>Eukaryota</taxon>
        <taxon>Sar</taxon>
        <taxon>Rhizaria</taxon>
        <taxon>Endomyxa</taxon>
        <taxon>Phytomyxea</taxon>
        <taxon>Plasmodiophorida</taxon>
        <taxon>Plasmodiophoridae</taxon>
        <taxon>Plasmodiophora</taxon>
    </lineage>
</organism>
<gene>
    <name evidence="4" type="ORF">PBRA_005373</name>
    <name evidence="5" type="ORF">PLBR_LOCUS7909</name>
</gene>
<dbReference type="PROSITE" id="PS51375">
    <property type="entry name" value="PPR"/>
    <property type="match status" value="4"/>
</dbReference>
<evidence type="ECO:0000313" key="7">
    <source>
        <dbReference type="Proteomes" id="UP000290189"/>
    </source>
</evidence>
<dbReference type="InterPro" id="IPR011990">
    <property type="entry name" value="TPR-like_helical_dom_sf"/>
</dbReference>
<dbReference type="EMBL" id="OVEO01000015">
    <property type="protein sequence ID" value="SPR00694.1"/>
    <property type="molecule type" value="Genomic_DNA"/>
</dbReference>
<dbReference type="PANTHER" id="PTHR47447">
    <property type="entry name" value="OS03G0856100 PROTEIN"/>
    <property type="match status" value="1"/>
</dbReference>
<dbReference type="STRING" id="37360.A0A0G4INL1"/>
<feature type="repeat" description="PPR" evidence="2">
    <location>
        <begin position="674"/>
        <end position="708"/>
    </location>
</feature>
<keyword evidence="1" id="KW-0677">Repeat</keyword>
<evidence type="ECO:0000256" key="2">
    <source>
        <dbReference type="PROSITE-ProRule" id="PRU00708"/>
    </source>
</evidence>
<dbReference type="Proteomes" id="UP000290189">
    <property type="component" value="Unassembled WGS sequence"/>
</dbReference>
<reference evidence="5 7" key="2">
    <citation type="submission" date="2018-03" db="EMBL/GenBank/DDBJ databases">
        <authorList>
            <person name="Fogelqvist J."/>
        </authorList>
    </citation>
    <scope>NUCLEOTIDE SEQUENCE [LARGE SCALE GENOMIC DNA]</scope>
</reference>
<dbReference type="Pfam" id="PF01535">
    <property type="entry name" value="PPR"/>
    <property type="match status" value="4"/>
</dbReference>
<dbReference type="SUPFAM" id="SSF48452">
    <property type="entry name" value="TPR-like"/>
    <property type="match status" value="1"/>
</dbReference>
<protein>
    <recommendedName>
        <fullName evidence="3">PROP1-like PPR domain-containing protein</fullName>
    </recommendedName>
</protein>
<dbReference type="PANTHER" id="PTHR47447:SF17">
    <property type="entry name" value="OS12G0638900 PROTEIN"/>
    <property type="match status" value="1"/>
</dbReference>
<dbReference type="InterPro" id="IPR002885">
    <property type="entry name" value="PPR_rpt"/>
</dbReference>
<dbReference type="OrthoDB" id="772568at2759"/>
<proteinExistence type="predicted"/>
<name>A0A0G4INL1_PLABS</name>
<accession>A0A0G4INL1</accession>
<keyword evidence="5" id="KW-0496">Mitochondrion</keyword>
<sequence>MRNVLRRRCPLSVARHLGFGFLSGHAVKVVAPATASAGAYGEFMRSRSAALAVRCLQQEDSAERGWAVFHRVVQLGIRADVRFYHVMMTFCRRRMPAKSPDVLEAAMGRVVVNDVLFCTFLSACQAASPPLLQDALDLYSRCGPRSHNVIFGVANICRVCNAPESALFLVNDAISNRVEFSQKLLSLLSAICSEAKNPLASDAAEMLLGSIRTQRIPSPDRWQTWANLIKALLANHRFDAAVEAFELMNARDALLPSPHVYSLLISGLAKGNRLTQAVSLFRRAAERCIDVGAPVYALLISTCGRLRDASLVREIHRHAERDTLLENDFVVSALITAYDHCNDVAAAERVFRLRSEAKSLPNIVTFTSLASVYAHHKMASKALEVLENAKAAGEHPDIRTYTIVLHGFVTENDIPKAMDVFRLMTEHDVRVPVPIFSSLVAACGRCFNLAAVQTLGKYARETQAELCDSNVAVSALVSAYGRCDDLASAEDVFRSFRNPAEPVFNAMIAAYSQHGRLDDAVRTFAEFEGSGRPGSLHIYTNAVSVYAKADRAQDALNVFHVMIEQSFDLDPTVFASLVSSCSRRLGFPVLQSLLRYASESGALHNDIAMCSLVSAFGRWNDLSTVRALQVVARDHSFWNNNTVVCVFISVFAQLDALNDAAEVFHSQYANSAADVSTMNAMIAAYAHAGNLLNAIDVFERHKSSGLVPDRQTLSSLLLACDYAGDTERANQIVSEFKQLWNIPAEGLDGTATARLTTETSR</sequence>
<dbReference type="InterPro" id="IPR033443">
    <property type="entry name" value="PROP1-like_PPR_dom"/>
</dbReference>
<feature type="repeat" description="PPR" evidence="2">
    <location>
        <begin position="397"/>
        <end position="431"/>
    </location>
</feature>
<dbReference type="NCBIfam" id="TIGR00756">
    <property type="entry name" value="PPR"/>
    <property type="match status" value="3"/>
</dbReference>
<evidence type="ECO:0000313" key="6">
    <source>
        <dbReference type="Proteomes" id="UP000039324"/>
    </source>
</evidence>
<geneLocation type="mitochondrion" evidence="5"/>
<dbReference type="EMBL" id="CDSF01000076">
    <property type="protein sequence ID" value="CEO96769.1"/>
    <property type="molecule type" value="Genomic_DNA"/>
</dbReference>
<dbReference type="Pfam" id="PF13041">
    <property type="entry name" value="PPR_2"/>
    <property type="match status" value="1"/>
</dbReference>
<dbReference type="AlphaFoldDB" id="A0A0G4INL1"/>
<evidence type="ECO:0000259" key="3">
    <source>
        <dbReference type="Pfam" id="PF17177"/>
    </source>
</evidence>
<evidence type="ECO:0000313" key="4">
    <source>
        <dbReference type="EMBL" id="CEO96769.1"/>
    </source>
</evidence>
<reference evidence="4 6" key="1">
    <citation type="submission" date="2015-02" db="EMBL/GenBank/DDBJ databases">
        <authorList>
            <person name="Chooi Y.-H."/>
        </authorList>
    </citation>
    <scope>NUCLEOTIDE SEQUENCE [LARGE SCALE GENOMIC DNA]</scope>
    <source>
        <strain evidence="4">E3</strain>
    </source>
</reference>
<evidence type="ECO:0000313" key="5">
    <source>
        <dbReference type="EMBL" id="SPR00694.1"/>
    </source>
</evidence>
<dbReference type="Pfam" id="PF17177">
    <property type="entry name" value="PPR_long"/>
    <property type="match status" value="1"/>
</dbReference>
<dbReference type="Gene3D" id="1.25.40.10">
    <property type="entry name" value="Tetratricopeptide repeat domain"/>
    <property type="match status" value="4"/>
</dbReference>
<evidence type="ECO:0000256" key="1">
    <source>
        <dbReference type="ARBA" id="ARBA00022737"/>
    </source>
</evidence>
<feature type="repeat" description="PPR" evidence="2">
    <location>
        <begin position="362"/>
        <end position="396"/>
    </location>
</feature>
<dbReference type="Proteomes" id="UP000039324">
    <property type="component" value="Unassembled WGS sequence"/>
</dbReference>
<feature type="domain" description="PROP1-like PPR" evidence="3">
    <location>
        <begin position="334"/>
        <end position="440"/>
    </location>
</feature>